<dbReference type="RefSeq" id="WP_138789098.1">
    <property type="nucleotide sequence ID" value="NZ_JBHTGQ010000028.1"/>
</dbReference>
<evidence type="ECO:0008006" key="3">
    <source>
        <dbReference type="Google" id="ProtNLM"/>
    </source>
</evidence>
<accession>A0ABW2V947</accession>
<protein>
    <recommendedName>
        <fullName evidence="3">PhiEco32-like amidoligase-type 2 protein</fullName>
    </recommendedName>
</protein>
<dbReference type="Proteomes" id="UP001596528">
    <property type="component" value="Unassembled WGS sequence"/>
</dbReference>
<reference evidence="2" key="1">
    <citation type="journal article" date="2019" name="Int. J. Syst. Evol. Microbiol.">
        <title>The Global Catalogue of Microorganisms (GCM) 10K type strain sequencing project: providing services to taxonomists for standard genome sequencing and annotation.</title>
        <authorList>
            <consortium name="The Broad Institute Genomics Platform"/>
            <consortium name="The Broad Institute Genome Sequencing Center for Infectious Disease"/>
            <person name="Wu L."/>
            <person name="Ma J."/>
        </authorList>
    </citation>
    <scope>NUCLEOTIDE SEQUENCE [LARGE SCALE GENOMIC DNA]</scope>
    <source>
        <strain evidence="2">JCM 18657</strain>
    </source>
</reference>
<name>A0ABW2V947_9BACL</name>
<evidence type="ECO:0000313" key="1">
    <source>
        <dbReference type="EMBL" id="MFC7750823.1"/>
    </source>
</evidence>
<dbReference type="Pfam" id="PF14395">
    <property type="entry name" value="COOH-NH2_lig"/>
    <property type="match status" value="1"/>
</dbReference>
<evidence type="ECO:0000313" key="2">
    <source>
        <dbReference type="Proteomes" id="UP001596528"/>
    </source>
</evidence>
<dbReference type="EMBL" id="JBHTGQ010000028">
    <property type="protein sequence ID" value="MFC7750823.1"/>
    <property type="molecule type" value="Genomic_DNA"/>
</dbReference>
<dbReference type="InterPro" id="IPR025681">
    <property type="entry name" value="COOH-NH2_lig"/>
</dbReference>
<proteinExistence type="predicted"/>
<organism evidence="1 2">
    <name type="scientific">Paenibacillus thermoaerophilus</name>
    <dbReference type="NCBI Taxonomy" id="1215385"/>
    <lineage>
        <taxon>Bacteria</taxon>
        <taxon>Bacillati</taxon>
        <taxon>Bacillota</taxon>
        <taxon>Bacilli</taxon>
        <taxon>Bacillales</taxon>
        <taxon>Paenibacillaceae</taxon>
        <taxon>Paenibacillus</taxon>
    </lineage>
</organism>
<gene>
    <name evidence="1" type="ORF">ACFQWB_12920</name>
</gene>
<keyword evidence="2" id="KW-1185">Reference proteome</keyword>
<sequence length="488" mass="54161">MATYVWLRDRRASALAKGSLGVPVIAEPQAGAFRFPGAGADAGTTADAIVVPWSTSAGYSRRTCDPIGIGSDVWVLRDGPIPEDWAECLSMHGIPAADEAREPPDVREWAYGWIVPVFHLASLGVWQTTSLPEDRSCPEPLLGGMSRLKPSLGQGLAAKAERMAIRAVYALGLDIGTMLVGMREGVMRVLKAWPGVPGTTEIGLEFAQAVQQFDRAWREERARGEPAALGADPEFVVRAGDGRVVPGERFAGKRGEFGCDAVSLPGGRIIYPLLELRPEPSTEPLRVVAHLRRTMLLARERIGDESLEWLAGGMPVKGLPLGGHVHFGGMWLQSRFLRTLDRFLAVPLLLVEDERSRMRRPRFGALGDFRRQPHGFEYRTLSSWLPSPRVTKAVFALARLLADGYLALPPDPDGRDGDRSWHEAFYRGDKERLRPFSLQGWERLRALPGYAPLAEWIEPLREMVAAGQSWDDQRDFRRAWRIPPFHMV</sequence>
<comment type="caution">
    <text evidence="1">The sequence shown here is derived from an EMBL/GenBank/DDBJ whole genome shotgun (WGS) entry which is preliminary data.</text>
</comment>